<organism evidence="2 3">
    <name type="scientific">Aquisalimonas asiatica</name>
    <dbReference type="NCBI Taxonomy" id="406100"/>
    <lineage>
        <taxon>Bacteria</taxon>
        <taxon>Pseudomonadati</taxon>
        <taxon>Pseudomonadota</taxon>
        <taxon>Gammaproteobacteria</taxon>
        <taxon>Chromatiales</taxon>
        <taxon>Ectothiorhodospiraceae</taxon>
        <taxon>Aquisalimonas</taxon>
    </lineage>
</organism>
<dbReference type="RefSeq" id="WP_091646376.1">
    <property type="nucleotide sequence ID" value="NZ_FOEG01000014.1"/>
</dbReference>
<feature type="transmembrane region" description="Helical" evidence="1">
    <location>
        <begin position="33"/>
        <end position="53"/>
    </location>
</feature>
<keyword evidence="1" id="KW-0472">Membrane</keyword>
<evidence type="ECO:0000313" key="3">
    <source>
        <dbReference type="Proteomes" id="UP000199657"/>
    </source>
</evidence>
<dbReference type="STRING" id="406100.SAMN04488052_11457"/>
<sequence length="65" mass="6753">MRSHLIANALKNIGVGLILAPLIALFVEGKNHWGLAVPVVLGLSAILAAVWTLPARGGSAEEDVK</sequence>
<dbReference type="Proteomes" id="UP000199657">
    <property type="component" value="Unassembled WGS sequence"/>
</dbReference>
<keyword evidence="3" id="KW-1185">Reference proteome</keyword>
<name>A0A1H8VR29_9GAMM</name>
<accession>A0A1H8VR29</accession>
<gene>
    <name evidence="2" type="ORF">SAMN04488052_11457</name>
</gene>
<keyword evidence="1" id="KW-1133">Transmembrane helix</keyword>
<keyword evidence="1" id="KW-0812">Transmembrane</keyword>
<evidence type="ECO:0000256" key="1">
    <source>
        <dbReference type="SAM" id="Phobius"/>
    </source>
</evidence>
<proteinExistence type="predicted"/>
<evidence type="ECO:0000313" key="2">
    <source>
        <dbReference type="EMBL" id="SEP17687.1"/>
    </source>
</evidence>
<reference evidence="2 3" key="1">
    <citation type="submission" date="2016-10" db="EMBL/GenBank/DDBJ databases">
        <authorList>
            <person name="de Groot N.N."/>
        </authorList>
    </citation>
    <scope>NUCLEOTIDE SEQUENCE [LARGE SCALE GENOMIC DNA]</scope>
    <source>
        <strain evidence="2 3">CGMCC 1.6291</strain>
    </source>
</reference>
<dbReference type="AlphaFoldDB" id="A0A1H8VR29"/>
<dbReference type="EMBL" id="FOEG01000014">
    <property type="protein sequence ID" value="SEP17687.1"/>
    <property type="molecule type" value="Genomic_DNA"/>
</dbReference>
<protein>
    <submittedName>
        <fullName evidence="2">Uncharacterized protein</fullName>
    </submittedName>
</protein>
<feature type="transmembrane region" description="Helical" evidence="1">
    <location>
        <begin position="9"/>
        <end position="27"/>
    </location>
</feature>